<gene>
    <name evidence="1" type="ORF">FBUS_08091</name>
</gene>
<dbReference type="Proteomes" id="UP000728185">
    <property type="component" value="Unassembled WGS sequence"/>
</dbReference>
<proteinExistence type="predicted"/>
<organism evidence="1 2">
    <name type="scientific">Fasciolopsis buskii</name>
    <dbReference type="NCBI Taxonomy" id="27845"/>
    <lineage>
        <taxon>Eukaryota</taxon>
        <taxon>Metazoa</taxon>
        <taxon>Spiralia</taxon>
        <taxon>Lophotrochozoa</taxon>
        <taxon>Platyhelminthes</taxon>
        <taxon>Trematoda</taxon>
        <taxon>Digenea</taxon>
        <taxon>Plagiorchiida</taxon>
        <taxon>Echinostomata</taxon>
        <taxon>Echinostomatoidea</taxon>
        <taxon>Fasciolidae</taxon>
        <taxon>Fasciolopsis</taxon>
    </lineage>
</organism>
<dbReference type="OrthoDB" id="192247at2759"/>
<comment type="caution">
    <text evidence="1">The sequence shown here is derived from an EMBL/GenBank/DDBJ whole genome shotgun (WGS) entry which is preliminary data.</text>
</comment>
<accession>A0A8E0VK20</accession>
<protein>
    <submittedName>
        <fullName evidence="1">E3 ubiquitin-protein ligase TRIM37</fullName>
    </submittedName>
</protein>
<reference evidence="1" key="1">
    <citation type="submission" date="2019-05" db="EMBL/GenBank/DDBJ databases">
        <title>Annotation for the trematode Fasciolopsis buski.</title>
        <authorList>
            <person name="Choi Y.-J."/>
        </authorList>
    </citation>
    <scope>NUCLEOTIDE SEQUENCE</scope>
    <source>
        <strain evidence="1">HT</strain>
        <tissue evidence="1">Whole worm</tissue>
    </source>
</reference>
<name>A0A8E0VK20_9TREM</name>
<evidence type="ECO:0000313" key="1">
    <source>
        <dbReference type="EMBL" id="KAA0197936.1"/>
    </source>
</evidence>
<keyword evidence="2" id="KW-1185">Reference proteome</keyword>
<dbReference type="EMBL" id="LUCM01002058">
    <property type="protein sequence ID" value="KAA0197936.1"/>
    <property type="molecule type" value="Genomic_DNA"/>
</dbReference>
<dbReference type="AlphaFoldDB" id="A0A8E0VK20"/>
<sequence>MASGGRSQRNNTAEPFEVYFLFVFISTHRVFLKCSGVLFVWKNCTMHACAHTVQSFVVTSVLEASLHIYELINCRWADEVTQQLDNLQSQALSARQNSHTDSASVVGDR</sequence>
<evidence type="ECO:0000313" key="2">
    <source>
        <dbReference type="Proteomes" id="UP000728185"/>
    </source>
</evidence>